<evidence type="ECO:0000313" key="2">
    <source>
        <dbReference type="EMBL" id="RAK58734.1"/>
    </source>
</evidence>
<protein>
    <submittedName>
        <fullName evidence="2">Uncharacterized protein</fullName>
    </submittedName>
</protein>
<dbReference type="PROSITE" id="PS51257">
    <property type="entry name" value="PROKAR_LIPOPROTEIN"/>
    <property type="match status" value="1"/>
</dbReference>
<evidence type="ECO:0000256" key="1">
    <source>
        <dbReference type="SAM" id="SignalP"/>
    </source>
</evidence>
<name>A0A328AYR3_9CAUL</name>
<feature type="chain" id="PRO_5016268994" evidence="1">
    <location>
        <begin position="25"/>
        <end position="215"/>
    </location>
</feature>
<gene>
    <name evidence="2" type="ORF">DJ021_02410</name>
</gene>
<dbReference type="OrthoDB" id="7209614at2"/>
<comment type="caution">
    <text evidence="2">The sequence shown here is derived from an EMBL/GenBank/DDBJ whole genome shotgun (WGS) entry which is preliminary data.</text>
</comment>
<sequence length="215" mass="22564">MTPIRPRALAAVVAASLLAGCATPRPPPPPVTAFTRANCVAAPDLAGAVGLTPDKEKAVHTVITPVTADTPCLSGPGGPTPYVLYALPADIHDKTLIVGGVLEAARIVPPDVALLDRLGRVVRTFHAADYYFRGPVYSVQFTPRDGERYTLVTVDASRIGQRYDSIAIGTATTSTYAAGMAMSWTSGVDAAQSRTFSYQGSIQATVFDSETGKKQ</sequence>
<evidence type="ECO:0000313" key="3">
    <source>
        <dbReference type="Proteomes" id="UP000249842"/>
    </source>
</evidence>
<dbReference type="RefSeq" id="WP_111456027.1">
    <property type="nucleotide sequence ID" value="NZ_QFYP01000001.1"/>
</dbReference>
<proteinExistence type="predicted"/>
<reference evidence="3" key="1">
    <citation type="submission" date="2018-05" db="EMBL/GenBank/DDBJ databases">
        <authorList>
            <person name="Li X."/>
        </authorList>
    </citation>
    <scope>NUCLEOTIDE SEQUENCE [LARGE SCALE GENOMIC DNA]</scope>
    <source>
        <strain evidence="3">HKS-05</strain>
    </source>
</reference>
<keyword evidence="1" id="KW-0732">Signal</keyword>
<feature type="signal peptide" evidence="1">
    <location>
        <begin position="1"/>
        <end position="24"/>
    </location>
</feature>
<dbReference type="Proteomes" id="UP000249842">
    <property type="component" value="Unassembled WGS sequence"/>
</dbReference>
<dbReference type="EMBL" id="QFYP01000001">
    <property type="protein sequence ID" value="RAK58734.1"/>
    <property type="molecule type" value="Genomic_DNA"/>
</dbReference>
<dbReference type="AlphaFoldDB" id="A0A328AYR3"/>
<organism evidence="2 3">
    <name type="scientific">Phenylobacterium hankyongense</name>
    <dbReference type="NCBI Taxonomy" id="1813876"/>
    <lineage>
        <taxon>Bacteria</taxon>
        <taxon>Pseudomonadati</taxon>
        <taxon>Pseudomonadota</taxon>
        <taxon>Alphaproteobacteria</taxon>
        <taxon>Caulobacterales</taxon>
        <taxon>Caulobacteraceae</taxon>
        <taxon>Phenylobacterium</taxon>
    </lineage>
</organism>
<accession>A0A328AYR3</accession>
<keyword evidence="3" id="KW-1185">Reference proteome</keyword>